<protein>
    <submittedName>
        <fullName evidence="2">Uncharacterized protein</fullName>
    </submittedName>
</protein>
<feature type="region of interest" description="Disordered" evidence="1">
    <location>
        <begin position="1"/>
        <end position="32"/>
    </location>
</feature>
<evidence type="ECO:0000256" key="1">
    <source>
        <dbReference type="SAM" id="MobiDB-lite"/>
    </source>
</evidence>
<feature type="region of interest" description="Disordered" evidence="1">
    <location>
        <begin position="84"/>
        <end position="104"/>
    </location>
</feature>
<keyword evidence="3" id="KW-1185">Reference proteome</keyword>
<dbReference type="OrthoDB" id="7364655at2759"/>
<proteinExistence type="predicted"/>
<reference evidence="2" key="1">
    <citation type="submission" date="2021-12" db="EMBL/GenBank/DDBJ databases">
        <authorList>
            <person name="King R."/>
        </authorList>
    </citation>
    <scope>NUCLEOTIDE SEQUENCE</scope>
</reference>
<gene>
    <name evidence="2" type="ORF">CINC_LOCUS9041</name>
</gene>
<dbReference type="EMBL" id="LR824032">
    <property type="protein sequence ID" value="CAD0206751.1"/>
    <property type="molecule type" value="Genomic_DNA"/>
</dbReference>
<organism evidence="2 3">
    <name type="scientific">Chrysodeixis includens</name>
    <name type="common">Soybean looper</name>
    <name type="synonym">Pseudoplusia includens</name>
    <dbReference type="NCBI Taxonomy" id="689277"/>
    <lineage>
        <taxon>Eukaryota</taxon>
        <taxon>Metazoa</taxon>
        <taxon>Ecdysozoa</taxon>
        <taxon>Arthropoda</taxon>
        <taxon>Hexapoda</taxon>
        <taxon>Insecta</taxon>
        <taxon>Pterygota</taxon>
        <taxon>Neoptera</taxon>
        <taxon>Endopterygota</taxon>
        <taxon>Lepidoptera</taxon>
        <taxon>Glossata</taxon>
        <taxon>Ditrysia</taxon>
        <taxon>Noctuoidea</taxon>
        <taxon>Noctuidae</taxon>
        <taxon>Plusiinae</taxon>
        <taxon>Chrysodeixis</taxon>
    </lineage>
</organism>
<feature type="compositionally biased region" description="Pro residues" evidence="1">
    <location>
        <begin position="1"/>
        <end position="23"/>
    </location>
</feature>
<name>A0A9N8Q349_CHRIL</name>
<sequence length="165" mass="18108">MTRVGPPPPIANQPRPMPTPQPTPTLDGPKCYPETATVYFLPAPPSAPKITVLDPNTYKEGKMKTDIIPERVSTVKEIPITEEKPQKSCDAQLTGRDFPPPPPLPCSTGLPDLLGDIPSLLKNRLIRNKDDKPCACESCAQLLKKLPIFNFDQELLDGFLNGIKL</sequence>
<evidence type="ECO:0000313" key="3">
    <source>
        <dbReference type="Proteomes" id="UP001154114"/>
    </source>
</evidence>
<dbReference type="AlphaFoldDB" id="A0A9N8Q349"/>
<accession>A0A9N8Q349</accession>
<evidence type="ECO:0000313" key="2">
    <source>
        <dbReference type="EMBL" id="CAD0206751.1"/>
    </source>
</evidence>
<dbReference type="Proteomes" id="UP001154114">
    <property type="component" value="Chromosome 29"/>
</dbReference>